<dbReference type="OrthoDB" id="1492374at2"/>
<dbReference type="Proteomes" id="UP000187261">
    <property type="component" value="Unassembled WGS sequence"/>
</dbReference>
<protein>
    <recommendedName>
        <fullName evidence="4">Outer membrane protein beta-barrel domain-containing protein</fullName>
    </recommendedName>
</protein>
<keyword evidence="3" id="KW-1185">Reference proteome</keyword>
<keyword evidence="1" id="KW-0732">Signal</keyword>
<dbReference type="AlphaFoldDB" id="A0A1U7PUP3"/>
<evidence type="ECO:0008006" key="4">
    <source>
        <dbReference type="Google" id="ProtNLM"/>
    </source>
</evidence>
<organism evidence="2 3">
    <name type="scientific">Epilithonimonas bovis DSM 19482</name>
    <dbReference type="NCBI Taxonomy" id="1121284"/>
    <lineage>
        <taxon>Bacteria</taxon>
        <taxon>Pseudomonadati</taxon>
        <taxon>Bacteroidota</taxon>
        <taxon>Flavobacteriia</taxon>
        <taxon>Flavobacteriales</taxon>
        <taxon>Weeksellaceae</taxon>
        <taxon>Chryseobacterium group</taxon>
        <taxon>Epilithonimonas</taxon>
    </lineage>
</organism>
<dbReference type="STRING" id="1121284.SAMN05660493_01298"/>
<dbReference type="RefSeq" id="WP_076782823.1">
    <property type="nucleotide sequence ID" value="NZ_FTPU01000011.1"/>
</dbReference>
<feature type="signal peptide" evidence="1">
    <location>
        <begin position="1"/>
        <end position="21"/>
    </location>
</feature>
<sequence>MKTLKQLVLGLGILVGGVASAQSSDMTNMFKVGLNGGVSTGGNTAANLGVDLSYQNLITPGFGLGIATGYNHYFAKDRTINGVDVKNNDFGVIPVAALFRIYPKQTGFYFGADLGYGFIVGDDKVASSTNPTNVAYNNVDRPDGGFYIKPEIGYHNRDWNFFVQYNKTFTGDKGQIGDQKYNAGAIGVGFGYNIPLGK</sequence>
<name>A0A1U7PUP3_9FLAO</name>
<accession>A0A1U7PUP3</accession>
<gene>
    <name evidence="2" type="ORF">SAMN05660493_01298</name>
</gene>
<evidence type="ECO:0000313" key="2">
    <source>
        <dbReference type="EMBL" id="SIT96609.1"/>
    </source>
</evidence>
<feature type="chain" id="PRO_5012821100" description="Outer membrane protein beta-barrel domain-containing protein" evidence="1">
    <location>
        <begin position="22"/>
        <end position="198"/>
    </location>
</feature>
<evidence type="ECO:0000313" key="3">
    <source>
        <dbReference type="Proteomes" id="UP000187261"/>
    </source>
</evidence>
<dbReference type="EMBL" id="FTPU01000011">
    <property type="protein sequence ID" value="SIT96609.1"/>
    <property type="molecule type" value="Genomic_DNA"/>
</dbReference>
<proteinExistence type="predicted"/>
<evidence type="ECO:0000256" key="1">
    <source>
        <dbReference type="SAM" id="SignalP"/>
    </source>
</evidence>
<reference evidence="3" key="1">
    <citation type="submission" date="2016-10" db="EMBL/GenBank/DDBJ databases">
        <authorList>
            <person name="Varghese N."/>
            <person name="Submissions S."/>
        </authorList>
    </citation>
    <scope>NUCLEOTIDE SEQUENCE [LARGE SCALE GENOMIC DNA]</scope>
    <source>
        <strain evidence="3">DSM 19482</strain>
    </source>
</reference>